<dbReference type="KEGG" id="cph:Cpha266_0862"/>
<dbReference type="InterPro" id="IPR011990">
    <property type="entry name" value="TPR-like_helical_dom_sf"/>
</dbReference>
<feature type="signal peptide" evidence="2">
    <location>
        <begin position="1"/>
        <end position="17"/>
    </location>
</feature>
<dbReference type="Proteomes" id="UP000008701">
    <property type="component" value="Chromosome"/>
</dbReference>
<evidence type="ECO:0000313" key="5">
    <source>
        <dbReference type="Proteomes" id="UP000008701"/>
    </source>
</evidence>
<evidence type="ECO:0000256" key="2">
    <source>
        <dbReference type="SAM" id="SignalP"/>
    </source>
</evidence>
<dbReference type="InterPro" id="IPR039565">
    <property type="entry name" value="BamD-like"/>
</dbReference>
<name>A1BET6_CHLPD</name>
<feature type="chain" id="PRO_5002632355" evidence="2">
    <location>
        <begin position="18"/>
        <end position="256"/>
    </location>
</feature>
<evidence type="ECO:0000256" key="1">
    <source>
        <dbReference type="ARBA" id="ARBA00022729"/>
    </source>
</evidence>
<dbReference type="HOGENOM" id="CLU_044315_3_0_10"/>
<keyword evidence="4" id="KW-0449">Lipoprotein</keyword>
<protein>
    <submittedName>
        <fullName evidence="4">Membrane lipoprotein lipid attachment site</fullName>
    </submittedName>
</protein>
<dbReference type="eggNOG" id="COG1729">
    <property type="taxonomic scope" value="Bacteria"/>
</dbReference>
<dbReference type="AlphaFoldDB" id="A1BET6"/>
<dbReference type="OrthoDB" id="9814448at2"/>
<gene>
    <name evidence="4" type="ordered locus">Cpha266_0862</name>
</gene>
<keyword evidence="5" id="KW-1185">Reference proteome</keyword>
<dbReference type="STRING" id="290317.Cpha266_0862"/>
<dbReference type="RefSeq" id="WP_011744741.1">
    <property type="nucleotide sequence ID" value="NC_008639.1"/>
</dbReference>
<dbReference type="PROSITE" id="PS51257">
    <property type="entry name" value="PROKAR_LIPOPROTEIN"/>
    <property type="match status" value="1"/>
</dbReference>
<proteinExistence type="predicted"/>
<keyword evidence="1 2" id="KW-0732">Signal</keyword>
<feature type="domain" description="Outer membrane lipoprotein BamD-like" evidence="3">
    <location>
        <begin position="137"/>
        <end position="253"/>
    </location>
</feature>
<organism evidence="4 5">
    <name type="scientific">Chlorobium phaeobacteroides (strain DSM 266 / SMG 266 / 2430)</name>
    <dbReference type="NCBI Taxonomy" id="290317"/>
    <lineage>
        <taxon>Bacteria</taxon>
        <taxon>Pseudomonadati</taxon>
        <taxon>Chlorobiota</taxon>
        <taxon>Chlorobiia</taxon>
        <taxon>Chlorobiales</taxon>
        <taxon>Chlorobiaceae</taxon>
        <taxon>Chlorobium/Pelodictyon group</taxon>
        <taxon>Chlorobium</taxon>
    </lineage>
</organism>
<evidence type="ECO:0000259" key="3">
    <source>
        <dbReference type="Pfam" id="PF13525"/>
    </source>
</evidence>
<evidence type="ECO:0000313" key="4">
    <source>
        <dbReference type="EMBL" id="ABL64913.1"/>
    </source>
</evidence>
<reference evidence="4 5" key="1">
    <citation type="submission" date="2006-12" db="EMBL/GenBank/DDBJ databases">
        <title>Complete sequence of Chlorobium phaeobacteroides DSM 266.</title>
        <authorList>
            <consortium name="US DOE Joint Genome Institute"/>
            <person name="Copeland A."/>
            <person name="Lucas S."/>
            <person name="Lapidus A."/>
            <person name="Barry K."/>
            <person name="Detter J.C."/>
            <person name="Glavina del Rio T."/>
            <person name="Hammon N."/>
            <person name="Israni S."/>
            <person name="Pitluck S."/>
            <person name="Goltsman E."/>
            <person name="Schmutz J."/>
            <person name="Larimer F."/>
            <person name="Land M."/>
            <person name="Hauser L."/>
            <person name="Mikhailova N."/>
            <person name="Li T."/>
            <person name="Overmann J."/>
            <person name="Bryant D.A."/>
            <person name="Richardson P."/>
        </authorList>
    </citation>
    <scope>NUCLEOTIDE SEQUENCE [LARGE SCALE GENOMIC DNA]</scope>
    <source>
        <strain evidence="4 5">DSM 266</strain>
    </source>
</reference>
<dbReference type="EMBL" id="CP000492">
    <property type="protein sequence ID" value="ABL64913.1"/>
    <property type="molecule type" value="Genomic_DNA"/>
</dbReference>
<dbReference type="Gene3D" id="1.25.40.10">
    <property type="entry name" value="Tetratricopeptide repeat domain"/>
    <property type="match status" value="1"/>
</dbReference>
<accession>A1BET6</accession>
<sequence length="256" mass="28402" precursor="true">MKKSIRLLLFLPTIVLAGCASKSDLVLVADDINKLKTESETIKSQSAVTYADIQQVRDEIARQQGRVEEIAHNNEQKFGRLGLEDSLLVHKVDELDSRLLRIEQKLGLVAERPGIEKATLSAKESQVQPVSPLASVMTDKALLDDGIKKLASNNASGARGSFSLLMKNYPKSELVDDAQFYVAESYLSEKWYEKAVLEYQVVIAKYTKSNKRAVALYKQGLAFELLGDAVNAKARFRDVINIYPASAEAKLAKQKL</sequence>
<dbReference type="SUPFAM" id="SSF48452">
    <property type="entry name" value="TPR-like"/>
    <property type="match status" value="1"/>
</dbReference>
<dbReference type="Pfam" id="PF13525">
    <property type="entry name" value="YfiO"/>
    <property type="match status" value="1"/>
</dbReference>